<evidence type="ECO:0000313" key="6">
    <source>
        <dbReference type="EMBL" id="PIK35330.1"/>
    </source>
</evidence>
<dbReference type="PROSITE" id="PS50106">
    <property type="entry name" value="PDZ"/>
    <property type="match status" value="3"/>
</dbReference>
<protein>
    <submittedName>
        <fullName evidence="6">Putative harmonin isoform 4</fullName>
    </submittedName>
</protein>
<dbReference type="GO" id="GO:0002142">
    <property type="term" value="C:stereocilia ankle link complex"/>
    <property type="evidence" value="ECO:0007669"/>
    <property type="project" value="TreeGrafter"/>
</dbReference>
<feature type="domain" description="PDZ" evidence="5">
    <location>
        <begin position="1"/>
        <end position="79"/>
    </location>
</feature>
<evidence type="ECO:0000313" key="7">
    <source>
        <dbReference type="Proteomes" id="UP000230750"/>
    </source>
</evidence>
<comment type="subcellular location">
    <subcellularLocation>
        <location evidence="1">Cell projection</location>
    </subcellularLocation>
</comment>
<dbReference type="PANTHER" id="PTHR23116:SF36">
    <property type="entry name" value="HARMONIN"/>
    <property type="match status" value="1"/>
</dbReference>
<keyword evidence="3" id="KW-0966">Cell projection</keyword>
<dbReference type="Gene3D" id="2.30.42.10">
    <property type="match status" value="3"/>
</dbReference>
<dbReference type="FunFam" id="2.30.42.10:FF:000281">
    <property type="entry name" value="Usher syndrome 1C"/>
    <property type="match status" value="1"/>
</dbReference>
<dbReference type="AlphaFoldDB" id="A0A2G8JHU9"/>
<organism evidence="6 7">
    <name type="scientific">Stichopus japonicus</name>
    <name type="common">Sea cucumber</name>
    <dbReference type="NCBI Taxonomy" id="307972"/>
    <lineage>
        <taxon>Eukaryota</taxon>
        <taxon>Metazoa</taxon>
        <taxon>Echinodermata</taxon>
        <taxon>Eleutherozoa</taxon>
        <taxon>Echinozoa</taxon>
        <taxon>Holothuroidea</taxon>
        <taxon>Aspidochirotacea</taxon>
        <taxon>Aspidochirotida</taxon>
        <taxon>Stichopodidae</taxon>
        <taxon>Apostichopus</taxon>
    </lineage>
</organism>
<comment type="caution">
    <text evidence="6">The sequence shown here is derived from an EMBL/GenBank/DDBJ whole genome shotgun (WGS) entry which is preliminary data.</text>
</comment>
<feature type="compositionally biased region" description="Polar residues" evidence="4">
    <location>
        <begin position="225"/>
        <end position="235"/>
    </location>
</feature>
<dbReference type="PANTHER" id="PTHR23116">
    <property type="entry name" value="PDZ DOMAIN CONTAINING WHIRLIN AND HARMONIN-RELATED"/>
    <property type="match status" value="1"/>
</dbReference>
<dbReference type="EMBL" id="MRZV01001927">
    <property type="protein sequence ID" value="PIK35330.1"/>
    <property type="molecule type" value="Genomic_DNA"/>
</dbReference>
<dbReference type="InterPro" id="IPR001478">
    <property type="entry name" value="PDZ"/>
</dbReference>
<keyword evidence="2" id="KW-0677">Repeat</keyword>
<evidence type="ECO:0000256" key="3">
    <source>
        <dbReference type="ARBA" id="ARBA00023273"/>
    </source>
</evidence>
<evidence type="ECO:0000259" key="5">
    <source>
        <dbReference type="PROSITE" id="PS50106"/>
    </source>
</evidence>
<feature type="domain" description="PDZ" evidence="5">
    <location>
        <begin position="126"/>
        <end position="208"/>
    </location>
</feature>
<dbReference type="SUPFAM" id="SSF50156">
    <property type="entry name" value="PDZ domain-like"/>
    <property type="match status" value="3"/>
</dbReference>
<gene>
    <name evidence="6" type="ORF">BSL78_27842</name>
</gene>
<sequence length="393" mass="43213">MRKGIEDLGFTFRGGLDYGTRAFVSRVDSKSLAEIHGLMPGDEIVRINGFDLSQALHSEILLLLKIRNQTLELKVRRMGLMPVRPSEGDELIWTFVEGNKSEADEQVERVSSIQQGVASPDEKDRKVHVSLDPGAKLGCGIGSNAEWGLGIFVCRVNKGSVSDTLGFKVGDQVIEVNGVSYIDIGHEEAVMNLKTSRHLTVILRSREAQDGPITVTGQPVDKSQPPANQTTTSAEVNPPPPSPKEPEPLYASVTKKNKEDSGANWSFEKKEDDWWLADPETLFNPIQIDGRELKKVEIVKDGPLNMFLEGGNKTPLGGKIVVSDIYPDGAIDRSGQINKGDQIMMCEGVKLVDVPLEEAEKVFKKHMTGALDGSEKLRIIIAVTPPRDYEDEM</sequence>
<accession>A0A2G8JHU9</accession>
<dbReference type="OrthoDB" id="7734647at2759"/>
<dbReference type="InterPro" id="IPR051844">
    <property type="entry name" value="USH2_Complex_Protein"/>
</dbReference>
<reference evidence="6 7" key="1">
    <citation type="journal article" date="2017" name="PLoS Biol.">
        <title>The sea cucumber genome provides insights into morphological evolution and visceral regeneration.</title>
        <authorList>
            <person name="Zhang X."/>
            <person name="Sun L."/>
            <person name="Yuan J."/>
            <person name="Sun Y."/>
            <person name="Gao Y."/>
            <person name="Zhang L."/>
            <person name="Li S."/>
            <person name="Dai H."/>
            <person name="Hamel J.F."/>
            <person name="Liu C."/>
            <person name="Yu Y."/>
            <person name="Liu S."/>
            <person name="Lin W."/>
            <person name="Guo K."/>
            <person name="Jin S."/>
            <person name="Xu P."/>
            <person name="Storey K.B."/>
            <person name="Huan P."/>
            <person name="Zhang T."/>
            <person name="Zhou Y."/>
            <person name="Zhang J."/>
            <person name="Lin C."/>
            <person name="Li X."/>
            <person name="Xing L."/>
            <person name="Huo D."/>
            <person name="Sun M."/>
            <person name="Wang L."/>
            <person name="Mercier A."/>
            <person name="Li F."/>
            <person name="Yang H."/>
            <person name="Xiang J."/>
        </authorList>
    </citation>
    <scope>NUCLEOTIDE SEQUENCE [LARGE SCALE GENOMIC DNA]</scope>
    <source>
        <strain evidence="6">Shaxun</strain>
        <tissue evidence="6">Muscle</tissue>
    </source>
</reference>
<keyword evidence="7" id="KW-1185">Reference proteome</keyword>
<dbReference type="InterPro" id="IPR036034">
    <property type="entry name" value="PDZ_sf"/>
</dbReference>
<dbReference type="GO" id="GO:0005929">
    <property type="term" value="C:cilium"/>
    <property type="evidence" value="ECO:0007669"/>
    <property type="project" value="TreeGrafter"/>
</dbReference>
<dbReference type="GO" id="GO:0032426">
    <property type="term" value="C:stereocilium tip"/>
    <property type="evidence" value="ECO:0007669"/>
    <property type="project" value="TreeGrafter"/>
</dbReference>
<evidence type="ECO:0000256" key="1">
    <source>
        <dbReference type="ARBA" id="ARBA00004316"/>
    </source>
</evidence>
<feature type="region of interest" description="Disordered" evidence="4">
    <location>
        <begin position="210"/>
        <end position="249"/>
    </location>
</feature>
<dbReference type="SMART" id="SM00228">
    <property type="entry name" value="PDZ"/>
    <property type="match status" value="3"/>
</dbReference>
<dbReference type="Pfam" id="PF00595">
    <property type="entry name" value="PDZ"/>
    <property type="match status" value="3"/>
</dbReference>
<evidence type="ECO:0000256" key="2">
    <source>
        <dbReference type="ARBA" id="ARBA00022737"/>
    </source>
</evidence>
<dbReference type="STRING" id="307972.A0A2G8JHU9"/>
<evidence type="ECO:0000256" key="4">
    <source>
        <dbReference type="SAM" id="MobiDB-lite"/>
    </source>
</evidence>
<dbReference type="GO" id="GO:0005886">
    <property type="term" value="C:plasma membrane"/>
    <property type="evidence" value="ECO:0007669"/>
    <property type="project" value="TreeGrafter"/>
</dbReference>
<name>A0A2G8JHU9_STIJA</name>
<dbReference type="Proteomes" id="UP000230750">
    <property type="component" value="Unassembled WGS sequence"/>
</dbReference>
<proteinExistence type="predicted"/>
<feature type="domain" description="PDZ" evidence="5">
    <location>
        <begin position="293"/>
        <end position="365"/>
    </location>
</feature>